<reference evidence="4 5" key="1">
    <citation type="submission" date="2020-08" db="EMBL/GenBank/DDBJ databases">
        <title>Genomic Encyclopedia of Type Strains, Phase IV (KMG-IV): sequencing the most valuable type-strain genomes for metagenomic binning, comparative biology and taxonomic classification.</title>
        <authorList>
            <person name="Goeker M."/>
        </authorList>
    </citation>
    <scope>NUCLEOTIDE SEQUENCE [LARGE SCALE GENOMIC DNA]</scope>
    <source>
        <strain evidence="4 5">DSM 13481</strain>
    </source>
</reference>
<dbReference type="GO" id="GO:0009252">
    <property type="term" value="P:peptidoglycan biosynthetic process"/>
    <property type="evidence" value="ECO:0007669"/>
    <property type="project" value="UniProtKB-UniRule"/>
</dbReference>
<protein>
    <recommendedName>
        <fullName evidence="3">RNA-binding protein KhpA</fullName>
    </recommendedName>
    <alternativeName>
        <fullName evidence="3">KH-domain protein A</fullName>
    </alternativeName>
</protein>
<evidence type="ECO:0000313" key="4">
    <source>
        <dbReference type="EMBL" id="MBB6063117.1"/>
    </source>
</evidence>
<dbReference type="SUPFAM" id="SSF54814">
    <property type="entry name" value="Prokaryotic type KH domain (KH-domain type II)"/>
    <property type="match status" value="1"/>
</dbReference>
<keyword evidence="2 3" id="KW-0694">RNA-binding</keyword>
<dbReference type="AlphaFoldDB" id="A0A841GL42"/>
<comment type="subunit">
    <text evidence="3">Forms a complex with KhpB.</text>
</comment>
<dbReference type="InterPro" id="IPR020627">
    <property type="entry name" value="KhpA"/>
</dbReference>
<keyword evidence="3" id="KW-0143">Chaperone</keyword>
<dbReference type="GO" id="GO:0071555">
    <property type="term" value="P:cell wall organization"/>
    <property type="evidence" value="ECO:0007669"/>
    <property type="project" value="UniProtKB-KW"/>
</dbReference>
<keyword evidence="5" id="KW-1185">Reference proteome</keyword>
<proteinExistence type="inferred from homology"/>
<comment type="subcellular location">
    <subcellularLocation>
        <location evidence="3">Cytoplasm</location>
    </subcellularLocation>
</comment>
<dbReference type="Gene3D" id="3.30.300.20">
    <property type="match status" value="1"/>
</dbReference>
<dbReference type="PANTHER" id="PTHR34654:SF1">
    <property type="entry name" value="RNA-BINDING PROTEIN KHPA"/>
    <property type="match status" value="1"/>
</dbReference>
<evidence type="ECO:0000256" key="1">
    <source>
        <dbReference type="ARBA" id="ARBA00022490"/>
    </source>
</evidence>
<name>A0A841GL42_9BACT</name>
<dbReference type="GO" id="GO:0005737">
    <property type="term" value="C:cytoplasm"/>
    <property type="evidence" value="ECO:0007669"/>
    <property type="project" value="UniProtKB-SubCell"/>
</dbReference>
<accession>A0A841GL42</accession>
<keyword evidence="1 3" id="KW-0963">Cytoplasm</keyword>
<gene>
    <name evidence="3" type="primary">khpA</name>
    <name evidence="4" type="ORF">HNP65_001580</name>
</gene>
<comment type="caution">
    <text evidence="4">The sequence shown here is derived from an EMBL/GenBank/DDBJ whole genome shotgun (WGS) entry which is preliminary data.</text>
</comment>
<dbReference type="GO" id="GO:0008360">
    <property type="term" value="P:regulation of cell shape"/>
    <property type="evidence" value="ECO:0007669"/>
    <property type="project" value="UniProtKB-KW"/>
</dbReference>
<dbReference type="EMBL" id="JACHEX010000004">
    <property type="protein sequence ID" value="MBB6063117.1"/>
    <property type="molecule type" value="Genomic_DNA"/>
</dbReference>
<evidence type="ECO:0000256" key="3">
    <source>
        <dbReference type="HAMAP-Rule" id="MF_00088"/>
    </source>
</evidence>
<dbReference type="HAMAP" id="MF_00088">
    <property type="entry name" value="KhpA"/>
    <property type="match status" value="1"/>
</dbReference>
<dbReference type="InterPro" id="IPR009019">
    <property type="entry name" value="KH_sf_prok-type"/>
</dbReference>
<evidence type="ECO:0000313" key="5">
    <source>
        <dbReference type="Proteomes" id="UP000555828"/>
    </source>
</evidence>
<keyword evidence="3" id="KW-0133">Cell shape</keyword>
<comment type="similarity">
    <text evidence="3">Belongs to the KhpA RNA-binding protein family.</text>
</comment>
<organism evidence="4 5">
    <name type="scientific">Thermosipho japonicus</name>
    <dbReference type="NCBI Taxonomy" id="90323"/>
    <lineage>
        <taxon>Bacteria</taxon>
        <taxon>Thermotogati</taxon>
        <taxon>Thermotogota</taxon>
        <taxon>Thermotogae</taxon>
        <taxon>Thermotogales</taxon>
        <taxon>Fervidobacteriaceae</taxon>
        <taxon>Thermosipho</taxon>
    </lineage>
</organism>
<keyword evidence="3" id="KW-0961">Cell wall biogenesis/degradation</keyword>
<comment type="function">
    <text evidence="3">A probable RNA chaperone. Forms a complex with KhpB which binds to cellular RNA and controls its expression. Plays a role in peptidoglycan (PG) homeostasis and cell length regulation.</text>
</comment>
<dbReference type="Pfam" id="PF13083">
    <property type="entry name" value="KH_KhpA-B"/>
    <property type="match status" value="1"/>
</dbReference>
<dbReference type="CDD" id="cd22533">
    <property type="entry name" value="KH-II_YlqC-like"/>
    <property type="match status" value="1"/>
</dbReference>
<dbReference type="RefSeq" id="WP_184619712.1">
    <property type="nucleotide sequence ID" value="NZ_JACHEX010000004.1"/>
</dbReference>
<dbReference type="PROSITE" id="PS50084">
    <property type="entry name" value="KH_TYPE_1"/>
    <property type="match status" value="1"/>
</dbReference>
<evidence type="ECO:0000256" key="2">
    <source>
        <dbReference type="ARBA" id="ARBA00022884"/>
    </source>
</evidence>
<dbReference type="InterPro" id="IPR015946">
    <property type="entry name" value="KH_dom-like_a/b"/>
</dbReference>
<dbReference type="GO" id="GO:0003723">
    <property type="term" value="F:RNA binding"/>
    <property type="evidence" value="ECO:0007669"/>
    <property type="project" value="UniProtKB-UniRule"/>
</dbReference>
<sequence length="74" mass="8391">MKELLEYMLKGIVKNPDEVVVLEFEENGKKVFEISVNPEDVGQVIGKDGRTIKSIKILLSSITDENNFILKVVR</sequence>
<dbReference type="Proteomes" id="UP000555828">
    <property type="component" value="Unassembled WGS sequence"/>
</dbReference>
<dbReference type="PANTHER" id="PTHR34654">
    <property type="entry name" value="UPF0109 PROTEIN SCO5592"/>
    <property type="match status" value="1"/>
</dbReference>